<dbReference type="OrthoDB" id="8948150at2759"/>
<dbReference type="InterPro" id="IPR048365">
    <property type="entry name" value="TNP-like_RNaseH_N"/>
</dbReference>
<reference evidence="2" key="1">
    <citation type="submission" date="2022-03" db="EMBL/GenBank/DDBJ databases">
        <authorList>
            <person name="Sayadi A."/>
        </authorList>
    </citation>
    <scope>NUCLEOTIDE SEQUENCE</scope>
</reference>
<sequence length="593" mass="67823">MSFADDSTEYYNPENSLIEIDDHDNTSNDHCVAKGQRGNKSHASVQTSHRLANAPTPSILELQRRIKEAQSEKRHLLGGINRTVSRKSHLMAKRIQLPEYKKLTEKFSPSFKRTCLNLYLSSPTFYNRKLSEGFPFPSLRKLRKHVAAMMRTVSDGCELLRMKACAMTDEQRACVLRVFQVKLKPKVYYGLSRLATVFMINGFTSNWHQLVSYHSSESALPPDKLNDLIESTIARLHSINLKVVAICIDDSNAGTTEMASALQNRWKVQFMFDIQQLVIELWKIFVKTDLTLDGKILNGFENIVDGSARCTLENIKGCHDRLAGLETVGDAKNVAFEACQSKILLTLKSVMALWKDETSYKGFLLSVESVANFLYHYRYTLKTKLPPSLMNPVQFNRVSKKFFVAELMNVSFIRHDPGLREVNDILCESRDAFPSKNARVTTFKEARFVGTSYRTDEGLKENFQKNICKYLLKKCLSVHECSHCENYAVSQSTDTENEFSESGKEGIQQLLDLKTVHSHFSSFVESMELIFQQKLENFSDLQDAAVLQLTKSFRLLKLKHPCKDFPFSYVTLLFARVRLYYELMKINSAKCVL</sequence>
<keyword evidence="3" id="KW-1185">Reference proteome</keyword>
<evidence type="ECO:0000313" key="3">
    <source>
        <dbReference type="Proteomes" id="UP001152888"/>
    </source>
</evidence>
<feature type="domain" description="Transposable element P transposase-like RNase H" evidence="1">
    <location>
        <begin position="195"/>
        <end position="254"/>
    </location>
</feature>
<name>A0A9P0M817_ACAOB</name>
<dbReference type="EMBL" id="CAKOFQ010008019">
    <property type="protein sequence ID" value="CAH2010921.1"/>
    <property type="molecule type" value="Genomic_DNA"/>
</dbReference>
<evidence type="ECO:0000313" key="2">
    <source>
        <dbReference type="EMBL" id="CAH2010921.1"/>
    </source>
</evidence>
<protein>
    <recommendedName>
        <fullName evidence="1">Transposable element P transposase-like RNase H domain-containing protein</fullName>
    </recommendedName>
</protein>
<dbReference type="AlphaFoldDB" id="A0A9P0M817"/>
<gene>
    <name evidence="2" type="ORF">ACAOBT_LOCUS31865</name>
</gene>
<dbReference type="Proteomes" id="UP001152888">
    <property type="component" value="Unassembled WGS sequence"/>
</dbReference>
<evidence type="ECO:0000259" key="1">
    <source>
        <dbReference type="Pfam" id="PF21787"/>
    </source>
</evidence>
<comment type="caution">
    <text evidence="2">The sequence shown here is derived from an EMBL/GenBank/DDBJ whole genome shotgun (WGS) entry which is preliminary data.</text>
</comment>
<accession>A0A9P0M817</accession>
<organism evidence="2 3">
    <name type="scientific">Acanthoscelides obtectus</name>
    <name type="common">Bean weevil</name>
    <name type="synonym">Bruchus obtectus</name>
    <dbReference type="NCBI Taxonomy" id="200917"/>
    <lineage>
        <taxon>Eukaryota</taxon>
        <taxon>Metazoa</taxon>
        <taxon>Ecdysozoa</taxon>
        <taxon>Arthropoda</taxon>
        <taxon>Hexapoda</taxon>
        <taxon>Insecta</taxon>
        <taxon>Pterygota</taxon>
        <taxon>Neoptera</taxon>
        <taxon>Endopterygota</taxon>
        <taxon>Coleoptera</taxon>
        <taxon>Polyphaga</taxon>
        <taxon>Cucujiformia</taxon>
        <taxon>Chrysomeloidea</taxon>
        <taxon>Chrysomelidae</taxon>
        <taxon>Bruchinae</taxon>
        <taxon>Bruchini</taxon>
        <taxon>Acanthoscelides</taxon>
    </lineage>
</organism>
<proteinExistence type="predicted"/>
<dbReference type="Pfam" id="PF21787">
    <property type="entry name" value="TNP-like_RNaseH_N"/>
    <property type="match status" value="1"/>
</dbReference>